<organism evidence="1 2">
    <name type="scientific">Pseudaminobacter salicylatoxidans</name>
    <dbReference type="NCBI Taxonomy" id="93369"/>
    <lineage>
        <taxon>Bacteria</taxon>
        <taxon>Pseudomonadati</taxon>
        <taxon>Pseudomonadota</taxon>
        <taxon>Alphaproteobacteria</taxon>
        <taxon>Hyphomicrobiales</taxon>
        <taxon>Phyllobacteriaceae</taxon>
        <taxon>Pseudaminobacter</taxon>
    </lineage>
</organism>
<comment type="caution">
    <text evidence="1">The sequence shown here is derived from an EMBL/GenBank/DDBJ whole genome shotgun (WGS) entry which is preliminary data.</text>
</comment>
<accession>A0A316C159</accession>
<dbReference type="AlphaFoldDB" id="A0A316C159"/>
<name>A0A316C159_PSESE</name>
<sequence>MMAAPIDQLVPNRRVDSGTAGLRLAGVGSGRGNVDGVGRRADIPA</sequence>
<dbReference type="EMBL" id="QGGG01000009">
    <property type="protein sequence ID" value="PWJ82266.1"/>
    <property type="molecule type" value="Genomic_DNA"/>
</dbReference>
<proteinExistence type="predicted"/>
<evidence type="ECO:0000313" key="1">
    <source>
        <dbReference type="EMBL" id="PWJ82266.1"/>
    </source>
</evidence>
<gene>
    <name evidence="1" type="ORF">C7441_10934</name>
</gene>
<protein>
    <submittedName>
        <fullName evidence="1">Uncharacterized protein</fullName>
    </submittedName>
</protein>
<keyword evidence="2" id="KW-1185">Reference proteome</keyword>
<dbReference type="Proteomes" id="UP000245396">
    <property type="component" value="Unassembled WGS sequence"/>
</dbReference>
<evidence type="ECO:0000313" key="2">
    <source>
        <dbReference type="Proteomes" id="UP000245396"/>
    </source>
</evidence>
<dbReference type="RefSeq" id="WP_210205644.1">
    <property type="nucleotide sequence ID" value="NZ_QGGG01000009.1"/>
</dbReference>
<reference evidence="1 2" key="1">
    <citation type="submission" date="2018-05" db="EMBL/GenBank/DDBJ databases">
        <title>Genomic Encyclopedia of Type Strains, Phase IV (KMG-IV): sequencing the most valuable type-strain genomes for metagenomic binning, comparative biology and taxonomic classification.</title>
        <authorList>
            <person name="Goeker M."/>
        </authorList>
    </citation>
    <scope>NUCLEOTIDE SEQUENCE [LARGE SCALE GENOMIC DNA]</scope>
    <source>
        <strain evidence="1 2">DSM 6986</strain>
    </source>
</reference>